<name>A0AA40EQL3_9PEZI</name>
<gene>
    <name evidence="1" type="ORF">B0T18DRAFT_415619</name>
</gene>
<evidence type="ECO:0000313" key="2">
    <source>
        <dbReference type="Proteomes" id="UP001172155"/>
    </source>
</evidence>
<proteinExistence type="predicted"/>
<organism evidence="1 2">
    <name type="scientific">Schizothecium vesticola</name>
    <dbReference type="NCBI Taxonomy" id="314040"/>
    <lineage>
        <taxon>Eukaryota</taxon>
        <taxon>Fungi</taxon>
        <taxon>Dikarya</taxon>
        <taxon>Ascomycota</taxon>
        <taxon>Pezizomycotina</taxon>
        <taxon>Sordariomycetes</taxon>
        <taxon>Sordariomycetidae</taxon>
        <taxon>Sordariales</taxon>
        <taxon>Schizotheciaceae</taxon>
        <taxon>Schizothecium</taxon>
    </lineage>
</organism>
<protein>
    <submittedName>
        <fullName evidence="1">Uncharacterized protein</fullName>
    </submittedName>
</protein>
<dbReference type="Proteomes" id="UP001172155">
    <property type="component" value="Unassembled WGS sequence"/>
</dbReference>
<accession>A0AA40EQL3</accession>
<dbReference type="EMBL" id="JAUKUD010000005">
    <property type="protein sequence ID" value="KAK0743648.1"/>
    <property type="molecule type" value="Genomic_DNA"/>
</dbReference>
<evidence type="ECO:0000313" key="1">
    <source>
        <dbReference type="EMBL" id="KAK0743648.1"/>
    </source>
</evidence>
<keyword evidence="2" id="KW-1185">Reference proteome</keyword>
<comment type="caution">
    <text evidence="1">The sequence shown here is derived from an EMBL/GenBank/DDBJ whole genome shotgun (WGS) entry which is preliminary data.</text>
</comment>
<sequence>MINTKALGSLKSIFPPIHVPSDVDSKAAKKILTTLTSSFRTHLNAEHGAASQGRVPHPLPPMPPHLNAKHLPPLPTRHRDQPTDRHMRAILTNPLFGHSESKPASKDAKAVAHEEIFALAVSKGLMTVTRAHGFLLRVLQDLRQASTLSLEDGMRESGAGLLVVQWLRASGEERQLSFLQQSRFTYDLLPFMVAEKLDELAWSWFQRLAAGEGPKGAAATLLNALVMAKSDAIELDAAYASILKGDTVLRKEADSVADLVFPWSRLARITTFYPHLHKAPAADLFDSFVDVGNSLSKPYIQSYQAHLALHHPTKPSPNLAVTFLSDSHIWQKVLPRRLATWRSDPSIKSLSVPGLVQQLYLLSLDTAKHLGEIGEAQEAKRIMERVAIYLTNGGLPLNLATMERGVVARLDAA</sequence>
<reference evidence="1" key="1">
    <citation type="submission" date="2023-06" db="EMBL/GenBank/DDBJ databases">
        <title>Genome-scale phylogeny and comparative genomics of the fungal order Sordariales.</title>
        <authorList>
            <consortium name="Lawrence Berkeley National Laboratory"/>
            <person name="Hensen N."/>
            <person name="Bonometti L."/>
            <person name="Westerberg I."/>
            <person name="Brannstrom I.O."/>
            <person name="Guillou S."/>
            <person name="Cros-Aarteil S."/>
            <person name="Calhoun S."/>
            <person name="Haridas S."/>
            <person name="Kuo A."/>
            <person name="Mondo S."/>
            <person name="Pangilinan J."/>
            <person name="Riley R."/>
            <person name="LaButti K."/>
            <person name="Andreopoulos B."/>
            <person name="Lipzen A."/>
            <person name="Chen C."/>
            <person name="Yanf M."/>
            <person name="Daum C."/>
            <person name="Ng V."/>
            <person name="Clum A."/>
            <person name="Steindorff A."/>
            <person name="Ohm R."/>
            <person name="Martin F."/>
            <person name="Silar P."/>
            <person name="Natvig D."/>
            <person name="Lalanne C."/>
            <person name="Gautier V."/>
            <person name="Ament-velasquez S.L."/>
            <person name="Kruys A."/>
            <person name="Hutchinson M.I."/>
            <person name="Powell A.J."/>
            <person name="Barry K."/>
            <person name="Miller A.N."/>
            <person name="Grigoriev I.V."/>
            <person name="Debuchy R."/>
            <person name="Gladieux P."/>
            <person name="Thoren M.H."/>
            <person name="Johannesson H."/>
        </authorList>
    </citation>
    <scope>NUCLEOTIDE SEQUENCE</scope>
    <source>
        <strain evidence="1">SMH3187-1</strain>
    </source>
</reference>
<dbReference type="AlphaFoldDB" id="A0AA40EQL3"/>